<proteinExistence type="predicted"/>
<name>A0A930U9Y4_9FLAO</name>
<dbReference type="EMBL" id="JADHEC010000003">
    <property type="protein sequence ID" value="MBF2707441.1"/>
    <property type="molecule type" value="Genomic_DNA"/>
</dbReference>
<evidence type="ECO:0000313" key="4">
    <source>
        <dbReference type="Proteomes" id="UP000646211"/>
    </source>
</evidence>
<dbReference type="InterPro" id="IPR057055">
    <property type="entry name" value="wHTH-PRTase_assoc"/>
</dbReference>
<accession>A0A930U9Y4</accession>
<sequence length="425" mass="49098">MSLNIEIDNTTLDILSTRLKKVTSPLDILKWLGNFKPSEVELAIDIISNMTVYTTNEIEEILNDSFQSIFPNISKNERIIVNPIGDFGKSGSMITYFFQKTSFYKTRKNQGKTKLLASVDKIDYKLNKEYTLILLDDFIGSGNTIEEYFLKHIEPIKNNFKGIHFVGIAGMQDGFRRISPLFTKVNIPKSNIFKKAFSNDSSFFGYRNYAKYRELCYLYGKKLTKETVSKTGKIKFNDALGYENSQSLVSFGYGSPNNTLPIIWSNYDGWYPLIPRNSVDKMSIAKNFRKSILHELSILKEFGSEQIRDNFFSFKIKKGKREFSSVDKIDFSIYSIIKLSRTGFTPVSICQKLGIFYTDYENYINKGRERGIFDGKDELTLFGLELYQDAKKCINKCKKSIFYENDEQFKIKNINYTPSKFNGKS</sequence>
<evidence type="ECO:0000313" key="3">
    <source>
        <dbReference type="EMBL" id="MBF2707441.1"/>
    </source>
</evidence>
<dbReference type="Pfam" id="PF24409">
    <property type="entry name" value="wHTH-PRTase_assc"/>
    <property type="match status" value="1"/>
</dbReference>
<reference evidence="3" key="1">
    <citation type="submission" date="2020-11" db="EMBL/GenBank/DDBJ databases">
        <title>Genome of Flavobacterium soyangense.</title>
        <authorList>
            <person name="Liu Q."/>
            <person name="Xin Y.-H."/>
        </authorList>
    </citation>
    <scope>NUCLEOTIDE SEQUENCE</scope>
    <source>
        <strain evidence="3">CGMCC 1.13493</strain>
    </source>
</reference>
<dbReference type="Pfam" id="PF24390">
    <property type="entry name" value="PRTase-CE"/>
    <property type="match status" value="1"/>
</dbReference>
<dbReference type="InterPro" id="IPR056920">
    <property type="entry name" value="PRTase-CE"/>
</dbReference>
<gene>
    <name evidence="3" type="ORF">IR213_02360</name>
</gene>
<feature type="domain" description="PRTase-CE" evidence="1">
    <location>
        <begin position="30"/>
        <end position="276"/>
    </location>
</feature>
<feature type="domain" description="PRTase associated wHTH" evidence="2">
    <location>
        <begin position="335"/>
        <end position="423"/>
    </location>
</feature>
<dbReference type="AlphaFoldDB" id="A0A930U9Y4"/>
<organism evidence="3 4">
    <name type="scientific">Flavobacterium soyangense</name>
    <dbReference type="NCBI Taxonomy" id="2023265"/>
    <lineage>
        <taxon>Bacteria</taxon>
        <taxon>Pseudomonadati</taxon>
        <taxon>Bacteroidota</taxon>
        <taxon>Flavobacteriia</taxon>
        <taxon>Flavobacteriales</taxon>
        <taxon>Flavobacteriaceae</taxon>
        <taxon>Flavobacterium</taxon>
    </lineage>
</organism>
<protein>
    <submittedName>
        <fullName evidence="3">Uncharacterized protein</fullName>
    </submittedName>
</protein>
<dbReference type="Proteomes" id="UP000646211">
    <property type="component" value="Unassembled WGS sequence"/>
</dbReference>
<evidence type="ECO:0000259" key="2">
    <source>
        <dbReference type="Pfam" id="PF24409"/>
    </source>
</evidence>
<dbReference type="RefSeq" id="WP_194310707.1">
    <property type="nucleotide sequence ID" value="NZ_JADHEC010000003.1"/>
</dbReference>
<comment type="caution">
    <text evidence="3">The sequence shown here is derived from an EMBL/GenBank/DDBJ whole genome shotgun (WGS) entry which is preliminary data.</text>
</comment>
<keyword evidence="4" id="KW-1185">Reference proteome</keyword>
<evidence type="ECO:0000259" key="1">
    <source>
        <dbReference type="Pfam" id="PF24390"/>
    </source>
</evidence>